<organism evidence="7 8">
    <name type="scientific">Wujia chipingensis</name>
    <dbReference type="NCBI Taxonomy" id="2763670"/>
    <lineage>
        <taxon>Bacteria</taxon>
        <taxon>Bacillati</taxon>
        <taxon>Bacillota</taxon>
        <taxon>Clostridia</taxon>
        <taxon>Lachnospirales</taxon>
        <taxon>Lachnospiraceae</taxon>
        <taxon>Wujia</taxon>
    </lineage>
</organism>
<dbReference type="KEGG" id="wcp:H9Q76_05375"/>
<dbReference type="InterPro" id="IPR013749">
    <property type="entry name" value="PM/HMP-P_kinase-1"/>
</dbReference>
<dbReference type="GO" id="GO:0008478">
    <property type="term" value="F:pyridoxal kinase activity"/>
    <property type="evidence" value="ECO:0007669"/>
    <property type="project" value="UniProtKB-EC"/>
</dbReference>
<evidence type="ECO:0000259" key="6">
    <source>
        <dbReference type="Pfam" id="PF08543"/>
    </source>
</evidence>
<gene>
    <name evidence="7" type="ORF">H9Q76_05375</name>
</gene>
<evidence type="ECO:0000313" key="8">
    <source>
        <dbReference type="Proteomes" id="UP000515819"/>
    </source>
</evidence>
<evidence type="ECO:0000256" key="2">
    <source>
        <dbReference type="ARBA" id="ARBA00022679"/>
    </source>
</evidence>
<evidence type="ECO:0000313" key="7">
    <source>
        <dbReference type="EMBL" id="QNM00706.1"/>
    </source>
</evidence>
<dbReference type="PANTHER" id="PTHR10534:SF2">
    <property type="entry name" value="PYRIDOXAL KINASE"/>
    <property type="match status" value="1"/>
</dbReference>
<dbReference type="GO" id="GO:0009443">
    <property type="term" value="P:pyridoxal 5'-phosphate salvage"/>
    <property type="evidence" value="ECO:0007669"/>
    <property type="project" value="InterPro"/>
</dbReference>
<feature type="domain" description="Pyridoxamine kinase/Phosphomethylpyrimidine kinase" evidence="6">
    <location>
        <begin position="72"/>
        <end position="255"/>
    </location>
</feature>
<reference evidence="7 8" key="1">
    <citation type="submission" date="2020-08" db="EMBL/GenBank/DDBJ databases">
        <authorList>
            <person name="Liu C."/>
            <person name="Sun Q."/>
        </authorList>
    </citation>
    <scope>NUCLEOTIDE SEQUENCE [LARGE SCALE GENOMIC DNA]</scope>
    <source>
        <strain evidence="7 8">NSJ-4</strain>
    </source>
</reference>
<evidence type="ECO:0000256" key="3">
    <source>
        <dbReference type="ARBA" id="ARBA00022741"/>
    </source>
</evidence>
<keyword evidence="2 7" id="KW-0808">Transferase</keyword>
<dbReference type="GO" id="GO:0005524">
    <property type="term" value="F:ATP binding"/>
    <property type="evidence" value="ECO:0007669"/>
    <property type="project" value="UniProtKB-KW"/>
</dbReference>
<dbReference type="InterPro" id="IPR029056">
    <property type="entry name" value="Ribokinase-like"/>
</dbReference>
<keyword evidence="3" id="KW-0547">Nucleotide-binding</keyword>
<dbReference type="GO" id="GO:0005829">
    <property type="term" value="C:cytosol"/>
    <property type="evidence" value="ECO:0007669"/>
    <property type="project" value="TreeGrafter"/>
</dbReference>
<protein>
    <recommendedName>
        <fullName evidence="1">pyridoxal kinase</fullName>
        <ecNumber evidence="1">2.7.1.35</ecNumber>
    </recommendedName>
</protein>
<dbReference type="PROSITE" id="PS51257">
    <property type="entry name" value="PROKAR_LIPOPROTEIN"/>
    <property type="match status" value="1"/>
</dbReference>
<dbReference type="CDD" id="cd01173">
    <property type="entry name" value="pyridoxal_pyridoxamine_kinase"/>
    <property type="match status" value="1"/>
</dbReference>
<dbReference type="Pfam" id="PF08543">
    <property type="entry name" value="Phos_pyr_kin"/>
    <property type="match status" value="1"/>
</dbReference>
<dbReference type="AlphaFoldDB" id="A0A7G9FQ74"/>
<evidence type="ECO:0000256" key="5">
    <source>
        <dbReference type="ARBA" id="ARBA00022840"/>
    </source>
</evidence>
<dbReference type="Gene3D" id="3.40.1190.20">
    <property type="match status" value="1"/>
</dbReference>
<dbReference type="InterPro" id="IPR004625">
    <property type="entry name" value="PyrdxlKinase"/>
</dbReference>
<keyword evidence="5" id="KW-0067">ATP-binding</keyword>
<dbReference type="EC" id="2.7.1.35" evidence="1"/>
<keyword evidence="8" id="KW-1185">Reference proteome</keyword>
<dbReference type="Proteomes" id="UP000515819">
    <property type="component" value="Chromosome"/>
</dbReference>
<proteinExistence type="predicted"/>
<dbReference type="EMBL" id="CP060632">
    <property type="protein sequence ID" value="QNM00706.1"/>
    <property type="molecule type" value="Genomic_DNA"/>
</dbReference>
<dbReference type="PANTHER" id="PTHR10534">
    <property type="entry name" value="PYRIDOXAL KINASE"/>
    <property type="match status" value="1"/>
</dbReference>
<accession>A0A7G9FQ74</accession>
<dbReference type="SUPFAM" id="SSF53613">
    <property type="entry name" value="Ribokinase-like"/>
    <property type="match status" value="1"/>
</dbReference>
<sequence>MTDKKVLTIQDISCMGQCSLTVALPIISACGVETIILPSAVLSTHTGGFTGYTFRDLTEDIPGIMNHWEKESIRFDCLYTGYLGSITQIEYVYDLKKRVVKEDGLLIVDPAMADNGSLYYGFDDAFVAQMAKLCGSADIILPNITEAAFMTGCELRLEGQDEAYVQMILEALAKLGCKKIVLKGISFEDDKIGVVVYDCAEKKAEYYFTEKVPKSSHGTGDCYAAAFTGAMMQGKTISEAAKMAADFVVDSIKKTDDGHWYGVCFERALPMLVTELNK</sequence>
<name>A0A7G9FQ74_9FIRM</name>
<dbReference type="NCBIfam" id="NF005491">
    <property type="entry name" value="PRK07105.1"/>
    <property type="match status" value="1"/>
</dbReference>
<keyword evidence="4 7" id="KW-0418">Kinase</keyword>
<dbReference type="RefSeq" id="WP_249321795.1">
    <property type="nucleotide sequence ID" value="NZ_CP060632.1"/>
</dbReference>
<evidence type="ECO:0000256" key="1">
    <source>
        <dbReference type="ARBA" id="ARBA00012104"/>
    </source>
</evidence>
<evidence type="ECO:0000256" key="4">
    <source>
        <dbReference type="ARBA" id="ARBA00022777"/>
    </source>
</evidence>